<dbReference type="InterPro" id="IPR020039">
    <property type="entry name" value="PseF"/>
</dbReference>
<dbReference type="Pfam" id="PF02348">
    <property type="entry name" value="CTP_transf_3"/>
    <property type="match status" value="1"/>
</dbReference>
<gene>
    <name evidence="1" type="primary">neuA</name>
    <name evidence="1" type="ORF">GPLA_3507</name>
</gene>
<dbReference type="NCBIfam" id="TIGR03584">
    <property type="entry name" value="PseF"/>
    <property type="match status" value="1"/>
</dbReference>
<dbReference type="CDD" id="cd02513">
    <property type="entry name" value="CMP-NeuAc_Synthase"/>
    <property type="match status" value="1"/>
</dbReference>
<dbReference type="GO" id="GO:0008781">
    <property type="term" value="F:N-acylneuraminate cytidylyltransferase activity"/>
    <property type="evidence" value="ECO:0007669"/>
    <property type="project" value="UniProtKB-EC"/>
</dbReference>
<comment type="caution">
    <text evidence="1">The sequence shown here is derived from an EMBL/GenBank/DDBJ whole genome shotgun (WGS) entry which is preliminary data.</text>
</comment>
<keyword evidence="1" id="KW-0548">Nucleotidyltransferase</keyword>
<dbReference type="InterPro" id="IPR029044">
    <property type="entry name" value="Nucleotide-diphossugar_trans"/>
</dbReference>
<dbReference type="STRING" id="1129793.GPLA_3507"/>
<proteinExistence type="predicted"/>
<organism evidence="1 2">
    <name type="scientific">Paraglaciecola polaris LMG 21857</name>
    <dbReference type="NCBI Taxonomy" id="1129793"/>
    <lineage>
        <taxon>Bacteria</taxon>
        <taxon>Pseudomonadati</taxon>
        <taxon>Pseudomonadota</taxon>
        <taxon>Gammaproteobacteria</taxon>
        <taxon>Alteromonadales</taxon>
        <taxon>Alteromonadaceae</taxon>
        <taxon>Paraglaciecola</taxon>
    </lineage>
</organism>
<keyword evidence="1" id="KW-0808">Transferase</keyword>
<dbReference type="RefSeq" id="WP_007106161.1">
    <property type="nucleotide sequence ID" value="NZ_BAER01000107.1"/>
</dbReference>
<sequence length="233" mass="26055">MNLAVIPARGGSKRIPGKNSRTFCGKPLIAYSIEAARRSGLFDKIIVSTDSEHIARVANEYGADTPFLRPDNLADDFTGTVPVVQHAIKYLHQCGWEPNYTCCIYATAPFIQASALKDGFEKLRADDAKHYAFSVTSFPFPIQRALKMQNGGVFPFSPQDIPKRSQDLEDAFHDAGQFYWGTSNAFLKGIPTFSETSIPIVLPRHLVQDIDTLEDWARAELMYDAYVKDRIES</sequence>
<dbReference type="SUPFAM" id="SSF53448">
    <property type="entry name" value="Nucleotide-diphospho-sugar transferases"/>
    <property type="match status" value="1"/>
</dbReference>
<accession>K6ZEB0</accession>
<keyword evidence="2" id="KW-1185">Reference proteome</keyword>
<evidence type="ECO:0000313" key="1">
    <source>
        <dbReference type="EMBL" id="GAC34396.1"/>
    </source>
</evidence>
<name>K6ZEB0_9ALTE</name>
<dbReference type="Proteomes" id="UP000006322">
    <property type="component" value="Unassembled WGS sequence"/>
</dbReference>
<dbReference type="AlphaFoldDB" id="K6ZEB0"/>
<dbReference type="PANTHER" id="PTHR21485">
    <property type="entry name" value="HAD SUPERFAMILY MEMBERS CMAS AND KDSC"/>
    <property type="match status" value="1"/>
</dbReference>
<dbReference type="EMBL" id="BAER01000107">
    <property type="protein sequence ID" value="GAC34396.1"/>
    <property type="molecule type" value="Genomic_DNA"/>
</dbReference>
<dbReference type="Gene3D" id="3.90.550.10">
    <property type="entry name" value="Spore Coat Polysaccharide Biosynthesis Protein SpsA, Chain A"/>
    <property type="match status" value="1"/>
</dbReference>
<dbReference type="EC" id="2.7.7.43" evidence="1"/>
<dbReference type="OrthoDB" id="9805604at2"/>
<dbReference type="PANTHER" id="PTHR21485:SF6">
    <property type="entry name" value="N-ACYLNEURAMINATE CYTIDYLYLTRANSFERASE-RELATED"/>
    <property type="match status" value="1"/>
</dbReference>
<dbReference type="InterPro" id="IPR050793">
    <property type="entry name" value="CMP-NeuNAc_synthase"/>
</dbReference>
<evidence type="ECO:0000313" key="2">
    <source>
        <dbReference type="Proteomes" id="UP000006322"/>
    </source>
</evidence>
<reference evidence="2" key="1">
    <citation type="journal article" date="2014" name="Environ. Microbiol.">
        <title>Comparative genomics of the marine bacterial genus Glaciecola reveals the high degree of genomic diversity and genomic characteristic for cold adaptation.</title>
        <authorList>
            <person name="Qin Q.L."/>
            <person name="Xie B.B."/>
            <person name="Yu Y."/>
            <person name="Shu Y.L."/>
            <person name="Rong J.C."/>
            <person name="Zhang Y.J."/>
            <person name="Zhao D.L."/>
            <person name="Chen X.L."/>
            <person name="Zhang X.Y."/>
            <person name="Chen B."/>
            <person name="Zhou B.C."/>
            <person name="Zhang Y.Z."/>
        </authorList>
    </citation>
    <scope>NUCLEOTIDE SEQUENCE [LARGE SCALE GENOMIC DNA]</scope>
    <source>
        <strain evidence="2">LMG 21857</strain>
    </source>
</reference>
<dbReference type="InterPro" id="IPR003329">
    <property type="entry name" value="Cytidylyl_trans"/>
</dbReference>
<protein>
    <submittedName>
        <fullName evidence="1">N-acylneuraminate cytidylyltransferase</fullName>
        <ecNumber evidence="1">2.7.7.43</ecNumber>
    </submittedName>
</protein>